<name>A0A2T7BBG1_9BACT</name>
<proteinExistence type="predicted"/>
<keyword evidence="2" id="KW-1185">Reference proteome</keyword>
<dbReference type="AlphaFoldDB" id="A0A2T7BBG1"/>
<comment type="caution">
    <text evidence="1">The sequence shown here is derived from an EMBL/GenBank/DDBJ whole genome shotgun (WGS) entry which is preliminary data.</text>
</comment>
<protein>
    <submittedName>
        <fullName evidence="1">Uncharacterized protein</fullName>
    </submittedName>
</protein>
<dbReference type="Proteomes" id="UP000244450">
    <property type="component" value="Unassembled WGS sequence"/>
</dbReference>
<accession>A0A2T7BBG1</accession>
<evidence type="ECO:0000313" key="1">
    <source>
        <dbReference type="EMBL" id="PUZ21720.1"/>
    </source>
</evidence>
<sequence>MISVATTAQQKISTGKPAAKAAAVAKTSSTAPLAKKTDLRFRSTWGIYLSDSIPRPEILKNLDQNLVVRDQKNNKYEVVSFEFTYEQKTPYINDSTNKPSTYTEYLGDNFKNTAHLSPLWVNKLKESLQRGDELFFSNIVVKYPPDKYYQVPDLHFVTR</sequence>
<dbReference type="EMBL" id="QCYK01000004">
    <property type="protein sequence ID" value="PUZ21720.1"/>
    <property type="molecule type" value="Genomic_DNA"/>
</dbReference>
<reference evidence="1 2" key="1">
    <citation type="submission" date="2018-04" db="EMBL/GenBank/DDBJ databases">
        <title>Chitinophaga fuyangensis sp. nov., isolated from soil in a chemical factory.</title>
        <authorList>
            <person name="Chen K."/>
        </authorList>
    </citation>
    <scope>NUCLEOTIDE SEQUENCE [LARGE SCALE GENOMIC DNA]</scope>
    <source>
        <strain evidence="1 2">LY-1</strain>
    </source>
</reference>
<organism evidence="1 2">
    <name type="scientific">Chitinophaga parva</name>
    <dbReference type="NCBI Taxonomy" id="2169414"/>
    <lineage>
        <taxon>Bacteria</taxon>
        <taxon>Pseudomonadati</taxon>
        <taxon>Bacteroidota</taxon>
        <taxon>Chitinophagia</taxon>
        <taxon>Chitinophagales</taxon>
        <taxon>Chitinophagaceae</taxon>
        <taxon>Chitinophaga</taxon>
    </lineage>
</organism>
<evidence type="ECO:0000313" key="2">
    <source>
        <dbReference type="Proteomes" id="UP000244450"/>
    </source>
</evidence>
<gene>
    <name evidence="1" type="ORF">DCC81_24330</name>
</gene>